<dbReference type="ExpressionAtlas" id="A0A2K3LQT0">
    <property type="expression patterns" value="baseline"/>
</dbReference>
<reference evidence="1 2" key="2">
    <citation type="journal article" date="2017" name="Front. Plant Sci.">
        <title>Gene Classification and Mining of Molecular Markers Useful in Red Clover (Trifolium pratense) Breeding.</title>
        <authorList>
            <person name="Istvanek J."/>
            <person name="Dluhosova J."/>
            <person name="Dluhos P."/>
            <person name="Patkova L."/>
            <person name="Nedelnik J."/>
            <person name="Repkova J."/>
        </authorList>
    </citation>
    <scope>NUCLEOTIDE SEQUENCE [LARGE SCALE GENOMIC DNA]</scope>
    <source>
        <strain evidence="2">cv. Tatra</strain>
        <tissue evidence="1">Young leaves</tissue>
    </source>
</reference>
<dbReference type="PANTHER" id="PTHR46567:SF1">
    <property type="entry name" value="MEDIATOR OF RNA POLYMERASE II TRANSCRIPTION SUBUNIT 12"/>
    <property type="match status" value="1"/>
</dbReference>
<gene>
    <name evidence="1" type="ORF">L195_g036881</name>
</gene>
<dbReference type="STRING" id="57577.A0A2K3LQT0"/>
<accession>A0A2K3LQT0</accession>
<dbReference type="AlphaFoldDB" id="A0A2K3LQT0"/>
<organism evidence="1 2">
    <name type="scientific">Trifolium pratense</name>
    <name type="common">Red clover</name>
    <dbReference type="NCBI Taxonomy" id="57577"/>
    <lineage>
        <taxon>Eukaryota</taxon>
        <taxon>Viridiplantae</taxon>
        <taxon>Streptophyta</taxon>
        <taxon>Embryophyta</taxon>
        <taxon>Tracheophyta</taxon>
        <taxon>Spermatophyta</taxon>
        <taxon>Magnoliopsida</taxon>
        <taxon>eudicotyledons</taxon>
        <taxon>Gunneridae</taxon>
        <taxon>Pentapetalae</taxon>
        <taxon>rosids</taxon>
        <taxon>fabids</taxon>
        <taxon>Fabales</taxon>
        <taxon>Fabaceae</taxon>
        <taxon>Papilionoideae</taxon>
        <taxon>50 kb inversion clade</taxon>
        <taxon>NPAAA clade</taxon>
        <taxon>Hologalegina</taxon>
        <taxon>IRL clade</taxon>
        <taxon>Trifolieae</taxon>
        <taxon>Trifolium</taxon>
    </lineage>
</organism>
<dbReference type="Proteomes" id="UP000236291">
    <property type="component" value="Unassembled WGS sequence"/>
</dbReference>
<protein>
    <submittedName>
        <fullName evidence="1">Mediator of RNA polymerase II transcription subunit 12-like protein</fullName>
    </submittedName>
</protein>
<dbReference type="EMBL" id="ASHM01038785">
    <property type="protein sequence ID" value="PNX80869.1"/>
    <property type="molecule type" value="Genomic_DNA"/>
</dbReference>
<proteinExistence type="predicted"/>
<sequence>VWVWERFQNLHPQPKLINNGDQTQTLFRRKTSKSSSRDIVFIGKALKRLRFVEKRVVAVWLLTVVKQAIEETEKNIGKTGQFGGAYSMEDDGNSIRWKLGEDELSAILYYLKSGWKVEDFYADVPAKDSVLNCLTADKIIDADVVVCKSVLEEYKCGGKVHESKHLLNRCCSTSSEDYEKILPLKRPVSKDNTELSKGVLEDEFKDANESKKARMSLFI</sequence>
<feature type="non-terminal residue" evidence="1">
    <location>
        <position position="1"/>
    </location>
</feature>
<evidence type="ECO:0000313" key="2">
    <source>
        <dbReference type="Proteomes" id="UP000236291"/>
    </source>
</evidence>
<evidence type="ECO:0000313" key="1">
    <source>
        <dbReference type="EMBL" id="PNX80869.1"/>
    </source>
</evidence>
<reference evidence="1 2" key="1">
    <citation type="journal article" date="2014" name="Am. J. Bot.">
        <title>Genome assembly and annotation for red clover (Trifolium pratense; Fabaceae).</title>
        <authorList>
            <person name="Istvanek J."/>
            <person name="Jaros M."/>
            <person name="Krenek A."/>
            <person name="Repkova J."/>
        </authorList>
    </citation>
    <scope>NUCLEOTIDE SEQUENCE [LARGE SCALE GENOMIC DNA]</scope>
    <source>
        <strain evidence="2">cv. Tatra</strain>
        <tissue evidence="1">Young leaves</tissue>
    </source>
</reference>
<comment type="caution">
    <text evidence="1">The sequence shown here is derived from an EMBL/GenBank/DDBJ whole genome shotgun (WGS) entry which is preliminary data.</text>
</comment>
<dbReference type="PANTHER" id="PTHR46567">
    <property type="entry name" value="MEDIATOR OF RNA POLYMERASE II TRANSCRIPTION SUBUNIT 12"/>
    <property type="match status" value="1"/>
</dbReference>
<name>A0A2K3LQT0_TRIPR</name>